<dbReference type="InterPro" id="IPR036291">
    <property type="entry name" value="NAD(P)-bd_dom_sf"/>
</dbReference>
<dbReference type="PANTHER" id="PTHR48079:SF6">
    <property type="entry name" value="NAD(P)-BINDING DOMAIN-CONTAINING PROTEIN-RELATED"/>
    <property type="match status" value="1"/>
</dbReference>
<dbReference type="SUPFAM" id="SSF51735">
    <property type="entry name" value="NAD(P)-binding Rossmann-fold domains"/>
    <property type="match status" value="1"/>
</dbReference>
<proteinExistence type="predicted"/>
<evidence type="ECO:0000313" key="2">
    <source>
        <dbReference type="EMBL" id="MBD0383074.1"/>
    </source>
</evidence>
<dbReference type="InterPro" id="IPR051783">
    <property type="entry name" value="NAD(P)-dependent_oxidoreduct"/>
</dbReference>
<keyword evidence="3" id="KW-1185">Reference proteome</keyword>
<dbReference type="EMBL" id="JACVVD010000009">
    <property type="protein sequence ID" value="MBD0383074.1"/>
    <property type="molecule type" value="Genomic_DNA"/>
</dbReference>
<evidence type="ECO:0000313" key="3">
    <source>
        <dbReference type="Proteomes" id="UP000650466"/>
    </source>
</evidence>
<reference evidence="2" key="1">
    <citation type="submission" date="2020-09" db="EMBL/GenBank/DDBJ databases">
        <title>Draft Genome Sequence of Paenibacillus sp. WST5.</title>
        <authorList>
            <person name="Bao Z."/>
        </authorList>
    </citation>
    <scope>NUCLEOTIDE SEQUENCE</scope>
    <source>
        <strain evidence="2">WST5</strain>
    </source>
</reference>
<protein>
    <submittedName>
        <fullName evidence="2">Epimerase</fullName>
    </submittedName>
</protein>
<gene>
    <name evidence="2" type="ORF">ICC18_23465</name>
</gene>
<dbReference type="Gene3D" id="3.40.50.720">
    <property type="entry name" value="NAD(P)-binding Rossmann-like Domain"/>
    <property type="match status" value="1"/>
</dbReference>
<dbReference type="GO" id="GO:0004029">
    <property type="term" value="F:aldehyde dehydrogenase (NAD+) activity"/>
    <property type="evidence" value="ECO:0007669"/>
    <property type="project" value="TreeGrafter"/>
</dbReference>
<dbReference type="Pfam" id="PF01370">
    <property type="entry name" value="Epimerase"/>
    <property type="match status" value="1"/>
</dbReference>
<sequence>MKLLILGGTKFLGRAITEAALEQGHDITLFHRGKHDPSAFPQVEHTIGDRESELARLQGRRWDAVIDTSGYVPRVVSAATQLLKDQVDHYTFISSVSVYEDLRQMNVNESAPVARLEDESTEDVAQHYGALKALCEQAVEAAMPGRTLHIRPGLIVGPFDSSDRFTYWPSRLNRGGEALVPLPKERNLQFIDVRDLASWIVRLVEQKTVGIIHASGSNYSMEELVETCGRATEVKTTCTWVSESFLIAEEVGEWLELPLWIRSDSLVGMFGVDNTKAIASGLTTRPLLETVQDTLKWDQSRPTDAKRKAGMEPTRESELLRRWHDRVL</sequence>
<organism evidence="2 3">
    <name type="scientific">Paenibacillus sedimenti</name>
    <dbReference type="NCBI Taxonomy" id="2770274"/>
    <lineage>
        <taxon>Bacteria</taxon>
        <taxon>Bacillati</taxon>
        <taxon>Bacillota</taxon>
        <taxon>Bacilli</taxon>
        <taxon>Bacillales</taxon>
        <taxon>Paenibacillaceae</taxon>
        <taxon>Paenibacillus</taxon>
    </lineage>
</organism>
<dbReference type="GO" id="GO:0005737">
    <property type="term" value="C:cytoplasm"/>
    <property type="evidence" value="ECO:0007669"/>
    <property type="project" value="TreeGrafter"/>
</dbReference>
<dbReference type="Proteomes" id="UP000650466">
    <property type="component" value="Unassembled WGS sequence"/>
</dbReference>
<dbReference type="InterPro" id="IPR001509">
    <property type="entry name" value="Epimerase_deHydtase"/>
</dbReference>
<name>A0A926KS53_9BACL</name>
<feature type="domain" description="NAD-dependent epimerase/dehydratase" evidence="1">
    <location>
        <begin position="4"/>
        <end position="206"/>
    </location>
</feature>
<dbReference type="AlphaFoldDB" id="A0A926KS53"/>
<dbReference type="RefSeq" id="WP_188176848.1">
    <property type="nucleotide sequence ID" value="NZ_JACVVD010000009.1"/>
</dbReference>
<dbReference type="PANTHER" id="PTHR48079">
    <property type="entry name" value="PROTEIN YEEZ"/>
    <property type="match status" value="1"/>
</dbReference>
<evidence type="ECO:0000259" key="1">
    <source>
        <dbReference type="Pfam" id="PF01370"/>
    </source>
</evidence>
<comment type="caution">
    <text evidence="2">The sequence shown here is derived from an EMBL/GenBank/DDBJ whole genome shotgun (WGS) entry which is preliminary data.</text>
</comment>
<accession>A0A926KS53</accession>